<dbReference type="Gene3D" id="3.40.50.300">
    <property type="entry name" value="P-loop containing nucleotide triphosphate hydrolases"/>
    <property type="match status" value="1"/>
</dbReference>
<evidence type="ECO:0000256" key="1">
    <source>
        <dbReference type="ARBA" id="ARBA00004417"/>
    </source>
</evidence>
<dbReference type="PANTHER" id="PTHR43875:SF1">
    <property type="entry name" value="OSMOPROTECTIVE COMPOUNDS UPTAKE ATP-BINDING PROTEIN GGTA"/>
    <property type="match status" value="1"/>
</dbReference>
<dbReference type="FunFam" id="3.40.50.300:FF:000042">
    <property type="entry name" value="Maltose/maltodextrin ABC transporter, ATP-binding protein"/>
    <property type="match status" value="1"/>
</dbReference>
<dbReference type="InterPro" id="IPR040582">
    <property type="entry name" value="OB_MalK-like"/>
</dbReference>
<evidence type="ECO:0000256" key="5">
    <source>
        <dbReference type="ARBA" id="ARBA00022840"/>
    </source>
</evidence>
<keyword evidence="4" id="KW-0547">Nucleotide-binding</keyword>
<dbReference type="InterPro" id="IPR015855">
    <property type="entry name" value="ABC_transpr_MalK-like"/>
</dbReference>
<sequence>MATITFDDVTKRYDNGHIALDRLSLDVREGEFLILVGPSGCGKSTALRIAAGLDRPTSGRLFIGGDLANDMAPRDRNIAMVFQSYALYPHLTVAQNIGFGLRVRNAGSAEIDQKVRAVAATLELTDYLGRKPAQLSGGQRQRVAMARALVRSPQAFLMDEPLSNLDARLRGQMREEIVALQRRTGTTTVYVTHDQVEAMTMGSRVAILDRGVLQQVGPPRSLYDSPANRFVAGFIGSPAMNFLSAVLPATGSSQVLHLGPHVLPVSEDHFARSTAFGDHGDRQVVIGIRPEAVRPASLSDGSALPGIVRFVEDLGATLLVSVDFENVVPLGTGSGGDDDEFVAARRPVKVALQGRHRITPGDLVHWAINTNDMHLFDAQTGAALRP</sequence>
<dbReference type="Proteomes" id="UP001165667">
    <property type="component" value="Unassembled WGS sequence"/>
</dbReference>
<dbReference type="PROSITE" id="PS00211">
    <property type="entry name" value="ABC_TRANSPORTER_1"/>
    <property type="match status" value="1"/>
</dbReference>
<organism evidence="7 8">
    <name type="scientific">Lichenifustis flavocetrariae</name>
    <dbReference type="NCBI Taxonomy" id="2949735"/>
    <lineage>
        <taxon>Bacteria</taxon>
        <taxon>Pseudomonadati</taxon>
        <taxon>Pseudomonadota</taxon>
        <taxon>Alphaproteobacteria</taxon>
        <taxon>Hyphomicrobiales</taxon>
        <taxon>Lichenihabitantaceae</taxon>
        <taxon>Lichenifustis</taxon>
    </lineage>
</organism>
<dbReference type="Gene3D" id="2.40.50.100">
    <property type="match status" value="1"/>
</dbReference>
<evidence type="ECO:0000313" key="7">
    <source>
        <dbReference type="EMBL" id="MCW6509781.1"/>
    </source>
</evidence>
<keyword evidence="3" id="KW-0813">Transport</keyword>
<comment type="similarity">
    <text evidence="2">Belongs to the ABC transporter superfamily.</text>
</comment>
<dbReference type="InterPro" id="IPR003593">
    <property type="entry name" value="AAA+_ATPase"/>
</dbReference>
<gene>
    <name evidence="7" type="ORF">M8523_17325</name>
</gene>
<dbReference type="Pfam" id="PF17912">
    <property type="entry name" value="OB_MalK"/>
    <property type="match status" value="1"/>
</dbReference>
<evidence type="ECO:0000256" key="4">
    <source>
        <dbReference type="ARBA" id="ARBA00022741"/>
    </source>
</evidence>
<evidence type="ECO:0000256" key="3">
    <source>
        <dbReference type="ARBA" id="ARBA00022448"/>
    </source>
</evidence>
<dbReference type="Gene3D" id="2.40.50.140">
    <property type="entry name" value="Nucleic acid-binding proteins"/>
    <property type="match status" value="1"/>
</dbReference>
<evidence type="ECO:0000259" key="6">
    <source>
        <dbReference type="PROSITE" id="PS50893"/>
    </source>
</evidence>
<dbReference type="GO" id="GO:0140359">
    <property type="term" value="F:ABC-type transporter activity"/>
    <property type="evidence" value="ECO:0007669"/>
    <property type="project" value="InterPro"/>
</dbReference>
<comment type="subcellular location">
    <subcellularLocation>
        <location evidence="1">Cell inner membrane</location>
        <topology evidence="1">Peripheral membrane protein</topology>
    </subcellularLocation>
</comment>
<dbReference type="PANTHER" id="PTHR43875">
    <property type="entry name" value="MALTODEXTRIN IMPORT ATP-BINDING PROTEIN MSMX"/>
    <property type="match status" value="1"/>
</dbReference>
<dbReference type="InterPro" id="IPR012340">
    <property type="entry name" value="NA-bd_OB-fold"/>
</dbReference>
<feature type="domain" description="ABC transporter" evidence="6">
    <location>
        <begin position="4"/>
        <end position="235"/>
    </location>
</feature>
<dbReference type="Pfam" id="PF00005">
    <property type="entry name" value="ABC_tran"/>
    <property type="match status" value="1"/>
</dbReference>
<dbReference type="InterPro" id="IPR027417">
    <property type="entry name" value="P-loop_NTPase"/>
</dbReference>
<dbReference type="SMART" id="SM00382">
    <property type="entry name" value="AAA"/>
    <property type="match status" value="1"/>
</dbReference>
<reference evidence="7" key="1">
    <citation type="submission" date="2022-05" db="EMBL/GenBank/DDBJ databases">
        <authorList>
            <person name="Pankratov T."/>
        </authorList>
    </citation>
    <scope>NUCLEOTIDE SEQUENCE</scope>
    <source>
        <strain evidence="7">BP6-180914</strain>
    </source>
</reference>
<dbReference type="InterPro" id="IPR017871">
    <property type="entry name" value="ABC_transporter-like_CS"/>
</dbReference>
<proteinExistence type="inferred from homology"/>
<dbReference type="PROSITE" id="PS50893">
    <property type="entry name" value="ABC_TRANSPORTER_2"/>
    <property type="match status" value="1"/>
</dbReference>
<dbReference type="GO" id="GO:0005524">
    <property type="term" value="F:ATP binding"/>
    <property type="evidence" value="ECO:0007669"/>
    <property type="project" value="UniProtKB-KW"/>
</dbReference>
<keyword evidence="8" id="KW-1185">Reference proteome</keyword>
<name>A0AA42CKY7_9HYPH</name>
<dbReference type="InterPro" id="IPR003439">
    <property type="entry name" value="ABC_transporter-like_ATP-bd"/>
</dbReference>
<evidence type="ECO:0000256" key="2">
    <source>
        <dbReference type="ARBA" id="ARBA00005417"/>
    </source>
</evidence>
<dbReference type="GO" id="GO:0055052">
    <property type="term" value="C:ATP-binding cassette (ABC) transporter complex, substrate-binding subunit-containing"/>
    <property type="evidence" value="ECO:0007669"/>
    <property type="project" value="TreeGrafter"/>
</dbReference>
<dbReference type="CDD" id="cd03301">
    <property type="entry name" value="ABC_MalK_N"/>
    <property type="match status" value="1"/>
</dbReference>
<keyword evidence="5 7" id="KW-0067">ATP-binding</keyword>
<dbReference type="RefSeq" id="WP_282586150.1">
    <property type="nucleotide sequence ID" value="NZ_JAMOIM010000011.1"/>
</dbReference>
<accession>A0AA42CKY7</accession>
<dbReference type="InterPro" id="IPR008995">
    <property type="entry name" value="Mo/tungstate-bd_C_term_dom"/>
</dbReference>
<dbReference type="InterPro" id="IPR047641">
    <property type="entry name" value="ABC_transpr_MalK/UgpC-like"/>
</dbReference>
<evidence type="ECO:0000313" key="8">
    <source>
        <dbReference type="Proteomes" id="UP001165667"/>
    </source>
</evidence>
<comment type="caution">
    <text evidence="7">The sequence shown here is derived from an EMBL/GenBank/DDBJ whole genome shotgun (WGS) entry which is preliminary data.</text>
</comment>
<protein>
    <submittedName>
        <fullName evidence="7">ABC transporter ATP-binding protein</fullName>
    </submittedName>
</protein>
<dbReference type="GO" id="GO:0008643">
    <property type="term" value="P:carbohydrate transport"/>
    <property type="evidence" value="ECO:0007669"/>
    <property type="project" value="InterPro"/>
</dbReference>
<dbReference type="AlphaFoldDB" id="A0AA42CKY7"/>
<dbReference type="GO" id="GO:0016887">
    <property type="term" value="F:ATP hydrolysis activity"/>
    <property type="evidence" value="ECO:0007669"/>
    <property type="project" value="InterPro"/>
</dbReference>
<dbReference type="SUPFAM" id="SSF52540">
    <property type="entry name" value="P-loop containing nucleoside triphosphate hydrolases"/>
    <property type="match status" value="1"/>
</dbReference>
<dbReference type="EMBL" id="JAMOIM010000011">
    <property type="protein sequence ID" value="MCW6509781.1"/>
    <property type="molecule type" value="Genomic_DNA"/>
</dbReference>
<dbReference type="SUPFAM" id="SSF50331">
    <property type="entry name" value="MOP-like"/>
    <property type="match status" value="1"/>
</dbReference>